<dbReference type="InterPro" id="IPR015422">
    <property type="entry name" value="PyrdxlP-dep_Trfase_small"/>
</dbReference>
<evidence type="ECO:0000256" key="3">
    <source>
        <dbReference type="PIRSR" id="PIRSR000390-1"/>
    </source>
</evidence>
<dbReference type="AlphaFoldDB" id="A0A1N7KCU5"/>
<dbReference type="PIRSF" id="PIRSF000390">
    <property type="entry name" value="PLP_StrS"/>
    <property type="match status" value="1"/>
</dbReference>
<accession>A0A1N7KCU5</accession>
<feature type="modified residue" description="N6-(pyridoxal phosphate)lysine" evidence="4">
    <location>
        <position position="192"/>
    </location>
</feature>
<keyword evidence="1 4" id="KW-0663">Pyridoxal phosphate</keyword>
<dbReference type="OrthoDB" id="9768668at2"/>
<dbReference type="GO" id="GO:0008483">
    <property type="term" value="F:transaminase activity"/>
    <property type="evidence" value="ECO:0007669"/>
    <property type="project" value="TreeGrafter"/>
</dbReference>
<dbReference type="CDD" id="cd00616">
    <property type="entry name" value="AHBA_syn"/>
    <property type="match status" value="1"/>
</dbReference>
<gene>
    <name evidence="6" type="ORF">SAMN05421795_101832</name>
</gene>
<dbReference type="FunFam" id="3.40.640.10:FF:000089">
    <property type="entry name" value="Aminotransferase, DegT/DnrJ/EryC1/StrS family"/>
    <property type="match status" value="1"/>
</dbReference>
<comment type="similarity">
    <text evidence="2 5">Belongs to the DegT/DnrJ/EryC1 family.</text>
</comment>
<dbReference type="InterPro" id="IPR000653">
    <property type="entry name" value="DegT/StrS_aminotransferase"/>
</dbReference>
<evidence type="ECO:0000256" key="1">
    <source>
        <dbReference type="ARBA" id="ARBA00022898"/>
    </source>
</evidence>
<protein>
    <submittedName>
        <fullName evidence="6">dTDP-4-amino-4,6-dideoxygalactose transaminase</fullName>
    </submittedName>
</protein>
<dbReference type="RefSeq" id="WP_076363732.1">
    <property type="nucleotide sequence ID" value="NZ_FTOM01000001.1"/>
</dbReference>
<name>A0A1N7KCU5_9RHOB</name>
<dbReference type="EMBL" id="FTOM01000001">
    <property type="protein sequence ID" value="SIS59426.1"/>
    <property type="molecule type" value="Genomic_DNA"/>
</dbReference>
<organism evidence="6 7">
    <name type="scientific">Phaeovulum vinaykumarii</name>
    <dbReference type="NCBI Taxonomy" id="407234"/>
    <lineage>
        <taxon>Bacteria</taxon>
        <taxon>Pseudomonadati</taxon>
        <taxon>Pseudomonadota</taxon>
        <taxon>Alphaproteobacteria</taxon>
        <taxon>Rhodobacterales</taxon>
        <taxon>Paracoccaceae</taxon>
        <taxon>Phaeovulum</taxon>
    </lineage>
</organism>
<dbReference type="Pfam" id="PF01041">
    <property type="entry name" value="DegT_DnrJ_EryC1"/>
    <property type="match status" value="1"/>
</dbReference>
<dbReference type="SUPFAM" id="SSF53383">
    <property type="entry name" value="PLP-dependent transferases"/>
    <property type="match status" value="1"/>
</dbReference>
<dbReference type="InterPro" id="IPR015424">
    <property type="entry name" value="PyrdxlP-dep_Trfase"/>
</dbReference>
<dbReference type="GO" id="GO:0030170">
    <property type="term" value="F:pyridoxal phosphate binding"/>
    <property type="evidence" value="ECO:0007669"/>
    <property type="project" value="UniProtKB-ARBA"/>
</dbReference>
<dbReference type="Proteomes" id="UP000186098">
    <property type="component" value="Unassembled WGS sequence"/>
</dbReference>
<dbReference type="Gene3D" id="3.90.1150.10">
    <property type="entry name" value="Aspartate Aminotransferase, domain 1"/>
    <property type="match status" value="1"/>
</dbReference>
<dbReference type="Gene3D" id="3.40.640.10">
    <property type="entry name" value="Type I PLP-dependent aspartate aminotransferase-like (Major domain)"/>
    <property type="match status" value="1"/>
</dbReference>
<proteinExistence type="inferred from homology"/>
<dbReference type="PANTHER" id="PTHR30244">
    <property type="entry name" value="TRANSAMINASE"/>
    <property type="match status" value="1"/>
</dbReference>
<dbReference type="InterPro" id="IPR015421">
    <property type="entry name" value="PyrdxlP-dep_Trfase_major"/>
</dbReference>
<evidence type="ECO:0000256" key="5">
    <source>
        <dbReference type="RuleBase" id="RU004508"/>
    </source>
</evidence>
<dbReference type="PANTHER" id="PTHR30244:SF36">
    <property type="entry name" value="3-OXO-GLUCOSE-6-PHOSPHATE:GLUTAMATE AMINOTRANSFERASE"/>
    <property type="match status" value="1"/>
</dbReference>
<evidence type="ECO:0000256" key="2">
    <source>
        <dbReference type="ARBA" id="ARBA00037999"/>
    </source>
</evidence>
<evidence type="ECO:0000313" key="6">
    <source>
        <dbReference type="EMBL" id="SIS59426.1"/>
    </source>
</evidence>
<dbReference type="STRING" id="407234.SAMN05421795_101832"/>
<evidence type="ECO:0000256" key="4">
    <source>
        <dbReference type="PIRSR" id="PIRSR000390-2"/>
    </source>
</evidence>
<sequence>MAAAAPLRFSFLDVRFTYDSLRAETDAAIARVMDSGWYIGGPEVTAFEDAFAEYCGARHCVGTGNGLDALVLLLRAAGIGPGDEVIVPAHTFIATWLAVSQAGATPVPVDVDPATMNLDPATVEAAITPATRAVIAVHLYGTPVPCADLRALCARRGLRLFEDAAQAQGAAIDGRRAGAMGDGAGFSFYPGKNLGAFGDAGCVVTNDADLAEAVRMIGNYGARVKYDHEIAGVNSRLDPVQAAVLGVKLRHLDAWTERRRQIADIYMKTLAGVPSLRLPALPEGAAPVWHLFVVRHPRRDALAAALADRGVPTALHYPIANHHSGAYRADFEGRSFPVAEDICATCLSLPIGPHLDLAAAQEIAEIVAETADRQT</sequence>
<reference evidence="7" key="1">
    <citation type="submission" date="2017-01" db="EMBL/GenBank/DDBJ databases">
        <authorList>
            <person name="Varghese N."/>
            <person name="Submissions S."/>
        </authorList>
    </citation>
    <scope>NUCLEOTIDE SEQUENCE [LARGE SCALE GENOMIC DNA]</scope>
    <source>
        <strain evidence="7">DSM 18714</strain>
    </source>
</reference>
<evidence type="ECO:0000313" key="7">
    <source>
        <dbReference type="Proteomes" id="UP000186098"/>
    </source>
</evidence>
<keyword evidence="7" id="KW-1185">Reference proteome</keyword>
<dbReference type="GO" id="GO:0000271">
    <property type="term" value="P:polysaccharide biosynthetic process"/>
    <property type="evidence" value="ECO:0007669"/>
    <property type="project" value="TreeGrafter"/>
</dbReference>
<feature type="active site" description="Proton acceptor" evidence="3">
    <location>
        <position position="192"/>
    </location>
</feature>